<name>A0A182RJZ2_ANOFN</name>
<sequence>MVAACVRPAFAIKAAYERFEQLFGNEYIDFDVRVRKFNRTEMTLNGTVHVKQPIDNTIVFSTDVFLSRLGNQQFQHYPMHLPTGGFCEFIDHLHEEYPTVIVDIVNIPQLSECPITERSMHIQDKLFPTEALPESLSSGLWKMVISGTLNETVIIRFTFSIRLTDDYMTF</sequence>
<reference evidence="1" key="1">
    <citation type="submission" date="2020-05" db="UniProtKB">
        <authorList>
            <consortium name="EnsemblMetazoa"/>
        </authorList>
    </citation>
    <scope>IDENTIFICATION</scope>
    <source>
        <strain evidence="1">FUMOZ</strain>
    </source>
</reference>
<dbReference type="VEuPathDB" id="VectorBase:AFUN2_007355"/>
<dbReference type="STRING" id="62324.A0A182RJZ2"/>
<dbReference type="PANTHER" id="PTHR21112:SF0">
    <property type="entry name" value="CHEMOSENSORY PROTEIN A 29A-RELATED"/>
    <property type="match status" value="1"/>
</dbReference>
<dbReference type="EnsemblMetazoa" id="AFUN006560-RA">
    <property type="protein sequence ID" value="AFUN006560-PA"/>
    <property type="gene ID" value="AFUN006560"/>
</dbReference>
<accession>A0A182RJZ2</accession>
<proteinExistence type="predicted"/>
<dbReference type="PANTHER" id="PTHR21112">
    <property type="entry name" value="CHEMOSENSORY PROTEIN A 29A-RELATED"/>
    <property type="match status" value="1"/>
</dbReference>
<dbReference type="VEuPathDB" id="VectorBase:AFUN006560"/>
<dbReference type="AlphaFoldDB" id="A0A182RJZ2"/>
<organism evidence="1">
    <name type="scientific">Anopheles funestus</name>
    <name type="common">African malaria mosquito</name>
    <dbReference type="NCBI Taxonomy" id="62324"/>
    <lineage>
        <taxon>Eukaryota</taxon>
        <taxon>Metazoa</taxon>
        <taxon>Ecdysozoa</taxon>
        <taxon>Arthropoda</taxon>
        <taxon>Hexapoda</taxon>
        <taxon>Insecta</taxon>
        <taxon>Pterygota</taxon>
        <taxon>Neoptera</taxon>
        <taxon>Endopterygota</taxon>
        <taxon>Diptera</taxon>
        <taxon>Nematocera</taxon>
        <taxon>Culicoidea</taxon>
        <taxon>Culicidae</taxon>
        <taxon>Anophelinae</taxon>
        <taxon>Anopheles</taxon>
    </lineage>
</organism>
<protein>
    <submittedName>
        <fullName evidence="1">Uncharacterized protein</fullName>
    </submittedName>
</protein>
<evidence type="ECO:0000313" key="1">
    <source>
        <dbReference type="EnsemblMetazoa" id="AFUN006560-PA"/>
    </source>
</evidence>